<dbReference type="AlphaFoldDB" id="A0A8H6N101"/>
<feature type="compositionally biased region" description="Low complexity" evidence="1">
    <location>
        <begin position="186"/>
        <end position="202"/>
    </location>
</feature>
<dbReference type="Proteomes" id="UP000652219">
    <property type="component" value="Unassembled WGS sequence"/>
</dbReference>
<gene>
    <name evidence="3" type="ORF">CSOJ01_03533</name>
</gene>
<evidence type="ECO:0000256" key="2">
    <source>
        <dbReference type="SAM" id="SignalP"/>
    </source>
</evidence>
<organism evidence="3 4">
    <name type="scientific">Colletotrichum sojae</name>
    <dbReference type="NCBI Taxonomy" id="2175907"/>
    <lineage>
        <taxon>Eukaryota</taxon>
        <taxon>Fungi</taxon>
        <taxon>Dikarya</taxon>
        <taxon>Ascomycota</taxon>
        <taxon>Pezizomycotina</taxon>
        <taxon>Sordariomycetes</taxon>
        <taxon>Hypocreomycetidae</taxon>
        <taxon>Glomerellales</taxon>
        <taxon>Glomerellaceae</taxon>
        <taxon>Colletotrichum</taxon>
        <taxon>Colletotrichum orchidearum species complex</taxon>
    </lineage>
</organism>
<evidence type="ECO:0000313" key="4">
    <source>
        <dbReference type="Proteomes" id="UP000652219"/>
    </source>
</evidence>
<dbReference type="EMBL" id="WIGN01000035">
    <property type="protein sequence ID" value="KAF6815450.1"/>
    <property type="molecule type" value="Genomic_DNA"/>
</dbReference>
<protein>
    <submittedName>
        <fullName evidence="3">Uncharacterized protein</fullName>
    </submittedName>
</protein>
<name>A0A8H6N101_9PEZI</name>
<keyword evidence="2" id="KW-0732">Signal</keyword>
<feature type="compositionally biased region" description="Low complexity" evidence="1">
    <location>
        <begin position="216"/>
        <end position="245"/>
    </location>
</feature>
<feature type="chain" id="PRO_5034819056" evidence="2">
    <location>
        <begin position="19"/>
        <end position="391"/>
    </location>
</feature>
<feature type="signal peptide" evidence="2">
    <location>
        <begin position="1"/>
        <end position="18"/>
    </location>
</feature>
<sequence>MKTTCFLAVLLGLTNAQATPAVTSSARQFFIYDSHPTGSLEASIINYAGQNATYEVACTSSNTACKNEGYYPAKVTHQSGSLWIGTNTATAGVTKRWECRLGDGSDDVLSDQYGVCSVTTVDDSTTKTDEPLPVNTCFVGARSMVVAITAGLEKVEAVHPIVTTFPYEASYWLSWQSEAMKTATCKPFSSPSPTASPKTTASEGPATGATGSAQLPTETGTASGTASGAASEASPSQSTPPSGSSRTWASLPVVVGAAVVGAACPLTLRVGMETIHVPTLQKALRRKIAIATKPSLMAFPFDEPREHDTLLGSVPHTCEPRAGQSLCSLTGELPVGRQGKTAAFTPPVRLFARSAVWCEHVGLVSVRDQALRCLHPSFDSRDVTKLYQGQR</sequence>
<accession>A0A8H6N101</accession>
<comment type="caution">
    <text evidence="3">The sequence shown here is derived from an EMBL/GenBank/DDBJ whole genome shotgun (WGS) entry which is preliminary data.</text>
</comment>
<feature type="region of interest" description="Disordered" evidence="1">
    <location>
        <begin position="184"/>
        <end position="247"/>
    </location>
</feature>
<keyword evidence="4" id="KW-1185">Reference proteome</keyword>
<evidence type="ECO:0000313" key="3">
    <source>
        <dbReference type="EMBL" id="KAF6815450.1"/>
    </source>
</evidence>
<reference evidence="3 4" key="1">
    <citation type="journal article" date="2020" name="Phytopathology">
        <title>Genome Sequence Resources of Colletotrichum truncatum, C. plurivorum, C. musicola, and C. sojae: Four Species Pathogenic to Soybean (Glycine max).</title>
        <authorList>
            <person name="Rogerio F."/>
            <person name="Boufleur T.R."/>
            <person name="Ciampi-Guillardi M."/>
            <person name="Sukno S.A."/>
            <person name="Thon M.R."/>
            <person name="Massola Junior N.S."/>
            <person name="Baroncelli R."/>
        </authorList>
    </citation>
    <scope>NUCLEOTIDE SEQUENCE [LARGE SCALE GENOMIC DNA]</scope>
    <source>
        <strain evidence="3 4">LFN0009</strain>
    </source>
</reference>
<proteinExistence type="predicted"/>
<evidence type="ECO:0000256" key="1">
    <source>
        <dbReference type="SAM" id="MobiDB-lite"/>
    </source>
</evidence>